<accession>A0AA88CN31</accession>
<evidence type="ECO:0000313" key="2">
    <source>
        <dbReference type="Proteomes" id="UP001187192"/>
    </source>
</evidence>
<protein>
    <submittedName>
        <fullName evidence="1">Uncharacterized protein</fullName>
    </submittedName>
</protein>
<feature type="non-terminal residue" evidence="1">
    <location>
        <position position="55"/>
    </location>
</feature>
<sequence length="55" mass="6424">MFLRNYVQEQVKKKLSSKIASKLPHVVPTCHEGGFGPWFELDWTGRPNHYMAARH</sequence>
<proteinExistence type="predicted"/>
<organism evidence="1 2">
    <name type="scientific">Ficus carica</name>
    <name type="common">Common fig</name>
    <dbReference type="NCBI Taxonomy" id="3494"/>
    <lineage>
        <taxon>Eukaryota</taxon>
        <taxon>Viridiplantae</taxon>
        <taxon>Streptophyta</taxon>
        <taxon>Embryophyta</taxon>
        <taxon>Tracheophyta</taxon>
        <taxon>Spermatophyta</taxon>
        <taxon>Magnoliopsida</taxon>
        <taxon>eudicotyledons</taxon>
        <taxon>Gunneridae</taxon>
        <taxon>Pentapetalae</taxon>
        <taxon>rosids</taxon>
        <taxon>fabids</taxon>
        <taxon>Rosales</taxon>
        <taxon>Moraceae</taxon>
        <taxon>Ficeae</taxon>
        <taxon>Ficus</taxon>
    </lineage>
</organism>
<gene>
    <name evidence="1" type="ORF">TIFTF001_047507</name>
</gene>
<comment type="caution">
    <text evidence="1">The sequence shown here is derived from an EMBL/GenBank/DDBJ whole genome shotgun (WGS) entry which is preliminary data.</text>
</comment>
<dbReference type="EMBL" id="BTGU01005424">
    <property type="protein sequence ID" value="GMN22917.1"/>
    <property type="molecule type" value="Genomic_DNA"/>
</dbReference>
<evidence type="ECO:0000313" key="1">
    <source>
        <dbReference type="EMBL" id="GMN22917.1"/>
    </source>
</evidence>
<dbReference type="AlphaFoldDB" id="A0AA88CN31"/>
<reference evidence="1" key="1">
    <citation type="submission" date="2023-07" db="EMBL/GenBank/DDBJ databases">
        <title>draft genome sequence of fig (Ficus carica).</title>
        <authorList>
            <person name="Takahashi T."/>
            <person name="Nishimura K."/>
        </authorList>
    </citation>
    <scope>NUCLEOTIDE SEQUENCE</scope>
</reference>
<dbReference type="Proteomes" id="UP001187192">
    <property type="component" value="Unassembled WGS sequence"/>
</dbReference>
<name>A0AA88CN31_FICCA</name>
<keyword evidence="2" id="KW-1185">Reference proteome</keyword>